<dbReference type="InterPro" id="IPR013078">
    <property type="entry name" value="His_Pase_superF_clade-1"/>
</dbReference>
<dbReference type="InterPro" id="IPR001345">
    <property type="entry name" value="PG/BPGM_mutase_AS"/>
</dbReference>
<gene>
    <name evidence="2" type="ORF">AFL42_12185</name>
</gene>
<dbReference type="RefSeq" id="WP_047184344.1">
    <property type="nucleotide sequence ID" value="NZ_JAHHXM010000008.1"/>
</dbReference>
<dbReference type="InterPro" id="IPR029033">
    <property type="entry name" value="His_PPase_superfam"/>
</dbReference>
<name>A0ABR5MHS2_9BACI</name>
<evidence type="ECO:0000313" key="3">
    <source>
        <dbReference type="Proteomes" id="UP000037854"/>
    </source>
</evidence>
<dbReference type="PANTHER" id="PTHR46517:SF1">
    <property type="entry name" value="FRUCTOSE-2,6-BISPHOSPHATASE TIGAR"/>
    <property type="match status" value="1"/>
</dbReference>
<dbReference type="PROSITE" id="PS00175">
    <property type="entry name" value="PG_MUTASE"/>
    <property type="match status" value="1"/>
</dbReference>
<dbReference type="SUPFAM" id="SSF53254">
    <property type="entry name" value="Phosphoglycerate mutase-like"/>
    <property type="match status" value="1"/>
</dbReference>
<proteinExistence type="predicted"/>
<accession>A0ABR5MHS2</accession>
<dbReference type="Gene3D" id="3.40.50.1240">
    <property type="entry name" value="Phosphoglycerate mutase-like"/>
    <property type="match status" value="1"/>
</dbReference>
<sequence length="203" mass="23491">MKLFVVRHGETEWNAQKRLQGHLDSPLTVNGIHHAELLSKRLKSTCFASIISSPSERAMHTARIIRGNQTLAIETDKRLKEINLGSWQGKTFEEIKEMDPDRFENYAKHPNQYYREEKEAENLTDVVTRVKDFLKDTEEKYQTGNHLIITHGVVIKVLQLICKNYSIDKIWEPPEIEGTSLTIIEIKDGERKLLVEGDISHKE</sequence>
<organism evidence="2 3">
    <name type="scientific">Oceanobacillus caeni</name>
    <dbReference type="NCBI Taxonomy" id="405946"/>
    <lineage>
        <taxon>Bacteria</taxon>
        <taxon>Bacillati</taxon>
        <taxon>Bacillota</taxon>
        <taxon>Bacilli</taxon>
        <taxon>Bacillales</taxon>
        <taxon>Bacillaceae</taxon>
        <taxon>Oceanobacillus</taxon>
    </lineage>
</organism>
<evidence type="ECO:0000313" key="2">
    <source>
        <dbReference type="EMBL" id="KPH73538.1"/>
    </source>
</evidence>
<reference evidence="2 3" key="1">
    <citation type="submission" date="2015-07" db="EMBL/GenBank/DDBJ databases">
        <title>High-quality draft genome sequence of Oceanobacillus caeni HM6, a bacillus isolated from a human feces.</title>
        <authorList>
            <person name="Kumar J."/>
            <person name="Verma M.K."/>
            <person name="Pandey R."/>
            <person name="Bhambi M."/>
            <person name="Chauhan N."/>
        </authorList>
    </citation>
    <scope>NUCLEOTIDE SEQUENCE [LARGE SCALE GENOMIC DNA]</scope>
    <source>
        <strain evidence="2 3">HM6</strain>
    </source>
</reference>
<protein>
    <recommendedName>
        <fullName evidence="4">Phosphatase</fullName>
    </recommendedName>
</protein>
<dbReference type="InterPro" id="IPR051695">
    <property type="entry name" value="Phosphoglycerate_Mutase"/>
</dbReference>
<dbReference type="EMBL" id="LGTK01000044">
    <property type="protein sequence ID" value="KPH73538.1"/>
    <property type="molecule type" value="Genomic_DNA"/>
</dbReference>
<comment type="caution">
    <text evidence="2">The sequence shown here is derived from an EMBL/GenBank/DDBJ whole genome shotgun (WGS) entry which is preliminary data.</text>
</comment>
<dbReference type="SMART" id="SM00855">
    <property type="entry name" value="PGAM"/>
    <property type="match status" value="1"/>
</dbReference>
<dbReference type="CDD" id="cd07067">
    <property type="entry name" value="HP_PGM_like"/>
    <property type="match status" value="1"/>
</dbReference>
<evidence type="ECO:0000256" key="1">
    <source>
        <dbReference type="ARBA" id="ARBA00022801"/>
    </source>
</evidence>
<dbReference type="PANTHER" id="PTHR46517">
    <property type="entry name" value="FRUCTOSE-2,6-BISPHOSPHATASE TIGAR"/>
    <property type="match status" value="1"/>
</dbReference>
<dbReference type="Pfam" id="PF00300">
    <property type="entry name" value="His_Phos_1"/>
    <property type="match status" value="1"/>
</dbReference>
<keyword evidence="1" id="KW-0378">Hydrolase</keyword>
<dbReference type="PIRSF" id="PIRSF000709">
    <property type="entry name" value="6PFK_2-Ptase"/>
    <property type="match status" value="1"/>
</dbReference>
<dbReference type="Proteomes" id="UP000037854">
    <property type="component" value="Unassembled WGS sequence"/>
</dbReference>
<keyword evidence="3" id="KW-1185">Reference proteome</keyword>
<evidence type="ECO:0008006" key="4">
    <source>
        <dbReference type="Google" id="ProtNLM"/>
    </source>
</evidence>